<feature type="non-terminal residue" evidence="1">
    <location>
        <position position="1"/>
    </location>
</feature>
<dbReference type="Proteomes" id="UP000789525">
    <property type="component" value="Unassembled WGS sequence"/>
</dbReference>
<reference evidence="1" key="1">
    <citation type="submission" date="2021-06" db="EMBL/GenBank/DDBJ databases">
        <authorList>
            <person name="Kallberg Y."/>
            <person name="Tangrot J."/>
            <person name="Rosling A."/>
        </authorList>
    </citation>
    <scope>NUCLEOTIDE SEQUENCE</scope>
    <source>
        <strain evidence="1">CL356</strain>
    </source>
</reference>
<name>A0ACA9R881_9GLOM</name>
<organism evidence="1 2">
    <name type="scientific">Acaulospora colombiana</name>
    <dbReference type="NCBI Taxonomy" id="27376"/>
    <lineage>
        <taxon>Eukaryota</taxon>
        <taxon>Fungi</taxon>
        <taxon>Fungi incertae sedis</taxon>
        <taxon>Mucoromycota</taxon>
        <taxon>Glomeromycotina</taxon>
        <taxon>Glomeromycetes</taxon>
        <taxon>Diversisporales</taxon>
        <taxon>Acaulosporaceae</taxon>
        <taxon>Acaulospora</taxon>
    </lineage>
</organism>
<keyword evidence="2" id="KW-1185">Reference proteome</keyword>
<sequence length="118" mass="12874">KHMPDHEGFQTSRPDDFALDQTQPHLSPSRVGQCSASPQPENRSIAGSERLRRTRFDQAPLDYSASGSGTDLIHEHTTAHSGSMAGEQRAGESQRGENNQGEIASVLSYNSARDLNQL</sequence>
<comment type="caution">
    <text evidence="1">The sequence shown here is derived from an EMBL/GenBank/DDBJ whole genome shotgun (WGS) entry which is preliminary data.</text>
</comment>
<gene>
    <name evidence="1" type="ORF">ACOLOM_LOCUS14344</name>
</gene>
<feature type="non-terminal residue" evidence="1">
    <location>
        <position position="118"/>
    </location>
</feature>
<proteinExistence type="predicted"/>
<dbReference type="EMBL" id="CAJVPT010072220">
    <property type="protein sequence ID" value="CAG8781526.1"/>
    <property type="molecule type" value="Genomic_DNA"/>
</dbReference>
<protein>
    <submittedName>
        <fullName evidence="1">11075_t:CDS:1</fullName>
    </submittedName>
</protein>
<evidence type="ECO:0000313" key="2">
    <source>
        <dbReference type="Proteomes" id="UP000789525"/>
    </source>
</evidence>
<evidence type="ECO:0000313" key="1">
    <source>
        <dbReference type="EMBL" id="CAG8781526.1"/>
    </source>
</evidence>
<accession>A0ACA9R881</accession>